<dbReference type="Gene3D" id="3.30.70.870">
    <property type="entry name" value="Elongation Factor G (Translational Gtpase), domain 3"/>
    <property type="match status" value="1"/>
</dbReference>
<dbReference type="InterPro" id="IPR035651">
    <property type="entry name" value="BipA_V"/>
</dbReference>
<keyword evidence="3" id="KW-0699">rRNA-binding</keyword>
<proteinExistence type="inferred from homology"/>
<sequence>MSQDLRNIAIIAHVDHGKTTLVDQILKQSGTFRENQQVDERVMDSGDLEKERGITISSKNTAVSWKGTKINIVDTPGHADFGGEVERILKMVNGVILLVDAAEGPLPQTKFVLRKSLSLGYKPIVAINKIDRKDARPDAVLDEIFDLFVMLDATNDQLDFPVLYAVAVNGIAKENLEDDNEDLAPLMDKIVEHVPAPEQNTDEKFKMLVSSIDWNDYVGRIAVGRIEQGSIKVNQEVALMDRKGEVKEKARATKLFTFNGLQREPVEKAVAGDIIALAGYEEVNIGDTLTDTADMTPLEYVDLDQPTIAMYFRVNNSPFAGKEGDYVTSNQMKDRLYKETRTNVAMRVEPTESPDVYKVSGRGELQMAILIETMRREGYEFAVSRPEVLFKDVDGVTHEPVEEVVVDVHQDYSNRVIDNLQKRKGIMTSMSQEGENNRIVFRVPSRGLIGFRGEMLTETRGTGIMHQQFDTYEPYAGEIPGRNRGALIALEQGDVTGYALEGVQDRGEFFVQPGDPVYMGQVVGANKRSDDMVVNVVKKKNLTNHRATQTADSVKLNQARKLSLEQCIEFIDNDELLEVTPKSLRIRKMHLDHNDRKRAEKQKAGAQQ</sequence>
<name>A0A521FNR9_9BACT</name>
<dbReference type="SMART" id="SM00838">
    <property type="entry name" value="EFG_C"/>
    <property type="match status" value="1"/>
</dbReference>
<dbReference type="InterPro" id="IPR048876">
    <property type="entry name" value="BipA_C"/>
</dbReference>
<dbReference type="SUPFAM" id="SSF52540">
    <property type="entry name" value="P-loop containing nucleoside triphosphate hydrolases"/>
    <property type="match status" value="1"/>
</dbReference>
<evidence type="ECO:0000256" key="3">
    <source>
        <dbReference type="HAMAP-Rule" id="MF_00849"/>
    </source>
</evidence>
<dbReference type="InterPro" id="IPR047041">
    <property type="entry name" value="BipA_GTP-bd_dom"/>
</dbReference>
<dbReference type="Proteomes" id="UP000317557">
    <property type="component" value="Unassembled WGS sequence"/>
</dbReference>
<accession>A0A521FNR9</accession>
<evidence type="ECO:0000313" key="6">
    <source>
        <dbReference type="Proteomes" id="UP000317557"/>
    </source>
</evidence>
<comment type="catalytic activity">
    <reaction evidence="2 3">
        <text>GTP + H2O = GDP + phosphate + H(+)</text>
        <dbReference type="Rhea" id="RHEA:19669"/>
        <dbReference type="ChEBI" id="CHEBI:15377"/>
        <dbReference type="ChEBI" id="CHEBI:15378"/>
        <dbReference type="ChEBI" id="CHEBI:37565"/>
        <dbReference type="ChEBI" id="CHEBI:43474"/>
        <dbReference type="ChEBI" id="CHEBI:58189"/>
    </reaction>
</comment>
<dbReference type="GO" id="GO:0005829">
    <property type="term" value="C:cytosol"/>
    <property type="evidence" value="ECO:0007669"/>
    <property type="project" value="TreeGrafter"/>
</dbReference>
<comment type="similarity">
    <text evidence="3">Belongs to the TRAFAC class translation factor GTPase superfamily. Classic translation factor GTPase family. BipA subfamily.</text>
</comment>
<comment type="function">
    <text evidence="3">A 50S ribosomal subunit assembly protein with GTPase activity, required for 50S subunit assembly at low temperatures, may also play a role in translation. Binds GTP and analogs. Binds the 70S ribosome between the 30S and 50S subunits, in a similar position as ribosome-bound EF-G; it contacts a number of ribosomal proteins, both rRNAs and the A-site tRNA.</text>
</comment>
<dbReference type="Pfam" id="PF03144">
    <property type="entry name" value="GTP_EFTU_D2"/>
    <property type="match status" value="1"/>
</dbReference>
<keyword evidence="3" id="KW-0547">Nucleotide-binding</keyword>
<dbReference type="CDD" id="cd03710">
    <property type="entry name" value="BipA_TypA_C"/>
    <property type="match status" value="1"/>
</dbReference>
<dbReference type="AlphaFoldDB" id="A0A521FNR9"/>
<keyword evidence="3" id="KW-0963">Cytoplasm</keyword>
<dbReference type="Gene3D" id="3.40.50.300">
    <property type="entry name" value="P-loop containing nucleotide triphosphate hydrolases"/>
    <property type="match status" value="1"/>
</dbReference>
<keyword evidence="6" id="KW-1185">Reference proteome</keyword>
<feature type="domain" description="Tr-type G" evidence="4">
    <location>
        <begin position="3"/>
        <end position="198"/>
    </location>
</feature>
<dbReference type="EC" id="3.6.5.-" evidence="3"/>
<dbReference type="InterPro" id="IPR035647">
    <property type="entry name" value="EFG_III/V"/>
</dbReference>
<dbReference type="InterPro" id="IPR031157">
    <property type="entry name" value="G_TR_CS"/>
</dbReference>
<dbReference type="InterPro" id="IPR042116">
    <property type="entry name" value="TypA/BipA_C"/>
</dbReference>
<dbReference type="GO" id="GO:0043022">
    <property type="term" value="F:ribosome binding"/>
    <property type="evidence" value="ECO:0007669"/>
    <property type="project" value="UniProtKB-UniRule"/>
</dbReference>
<keyword evidence="3" id="KW-0694">RNA-binding</keyword>
<dbReference type="OrthoDB" id="9801591at2"/>
<dbReference type="Pfam" id="PF21018">
    <property type="entry name" value="BipA_C"/>
    <property type="match status" value="1"/>
</dbReference>
<dbReference type="Pfam" id="PF00009">
    <property type="entry name" value="GTP_EFTU"/>
    <property type="match status" value="1"/>
</dbReference>
<dbReference type="GO" id="GO:0000027">
    <property type="term" value="P:ribosomal large subunit assembly"/>
    <property type="evidence" value="ECO:0007669"/>
    <property type="project" value="UniProtKB-UniRule"/>
</dbReference>
<dbReference type="GO" id="GO:0010467">
    <property type="term" value="P:gene expression"/>
    <property type="evidence" value="ECO:0007669"/>
    <property type="project" value="UniProtKB-ARBA"/>
</dbReference>
<dbReference type="PANTHER" id="PTHR42908:SF8">
    <property type="entry name" value="TR-TYPE G DOMAIN-CONTAINING PROTEIN"/>
    <property type="match status" value="1"/>
</dbReference>
<comment type="subcellular location">
    <subcellularLocation>
        <location evidence="3">Cytoplasm</location>
    </subcellularLocation>
    <text evidence="3">Binds to ribosomes.</text>
</comment>
<gene>
    <name evidence="3" type="primary">bipA</name>
    <name evidence="5" type="ORF">SAMN06265219_1291</name>
</gene>
<dbReference type="InterPro" id="IPR009000">
    <property type="entry name" value="Transl_B-barrel_sf"/>
</dbReference>
<evidence type="ECO:0000256" key="1">
    <source>
        <dbReference type="ARBA" id="ARBA00023134"/>
    </source>
</evidence>
<dbReference type="CDD" id="cd03691">
    <property type="entry name" value="BipA_TypA_II"/>
    <property type="match status" value="1"/>
</dbReference>
<dbReference type="InterPro" id="IPR047043">
    <property type="entry name" value="BipA_III"/>
</dbReference>
<dbReference type="GO" id="GO:0000049">
    <property type="term" value="F:tRNA binding"/>
    <property type="evidence" value="ECO:0007669"/>
    <property type="project" value="UniProtKB-KW"/>
</dbReference>
<dbReference type="Gene3D" id="3.30.70.240">
    <property type="match status" value="1"/>
</dbReference>
<dbReference type="CDD" id="cd16263">
    <property type="entry name" value="BipA_III"/>
    <property type="match status" value="1"/>
</dbReference>
<dbReference type="CDD" id="cd01891">
    <property type="entry name" value="TypA_BipA"/>
    <property type="match status" value="1"/>
</dbReference>
<protein>
    <recommendedName>
        <fullName evidence="3">Large ribosomal subunit assembly factor BipA</fullName>
        <ecNumber evidence="3">3.6.5.-</ecNumber>
    </recommendedName>
    <alternativeName>
        <fullName evidence="3">GTP-binding protein BipA</fullName>
    </alternativeName>
</protein>
<dbReference type="InterPro" id="IPR000640">
    <property type="entry name" value="EFG_V-like"/>
</dbReference>
<dbReference type="PROSITE" id="PS51722">
    <property type="entry name" value="G_TR_2"/>
    <property type="match status" value="1"/>
</dbReference>
<dbReference type="GO" id="GO:0019843">
    <property type="term" value="F:rRNA binding"/>
    <property type="evidence" value="ECO:0007669"/>
    <property type="project" value="UniProtKB-KW"/>
</dbReference>
<dbReference type="FunFam" id="3.40.50.300:FF:000055">
    <property type="entry name" value="GTP-binding protein TypA"/>
    <property type="match status" value="1"/>
</dbReference>
<dbReference type="SUPFAM" id="SSF54980">
    <property type="entry name" value="EF-G C-terminal domain-like"/>
    <property type="match status" value="2"/>
</dbReference>
<dbReference type="Pfam" id="PF00679">
    <property type="entry name" value="EFG_C"/>
    <property type="match status" value="1"/>
</dbReference>
<dbReference type="InterPro" id="IPR047042">
    <property type="entry name" value="BipA_II"/>
</dbReference>
<keyword evidence="3" id="KW-0820">tRNA-binding</keyword>
<dbReference type="GO" id="GO:0009409">
    <property type="term" value="P:response to cold"/>
    <property type="evidence" value="ECO:0007669"/>
    <property type="project" value="UniProtKB-ARBA"/>
</dbReference>
<dbReference type="FunFam" id="2.40.50.250:FF:000001">
    <property type="entry name" value="GTP-binding protein TypA"/>
    <property type="match status" value="1"/>
</dbReference>
<feature type="binding site" evidence="3">
    <location>
        <begin position="15"/>
        <end position="20"/>
    </location>
    <ligand>
        <name>GTP</name>
        <dbReference type="ChEBI" id="CHEBI:37565"/>
    </ligand>
</feature>
<dbReference type="NCBIfam" id="TIGR00231">
    <property type="entry name" value="small_GTP"/>
    <property type="match status" value="1"/>
</dbReference>
<dbReference type="InterPro" id="IPR000795">
    <property type="entry name" value="T_Tr_GTP-bd_dom"/>
</dbReference>
<evidence type="ECO:0000256" key="2">
    <source>
        <dbReference type="ARBA" id="ARBA00048548"/>
    </source>
</evidence>
<organism evidence="5 6">
    <name type="scientific">Gracilimonas mengyeensis</name>
    <dbReference type="NCBI Taxonomy" id="1302730"/>
    <lineage>
        <taxon>Bacteria</taxon>
        <taxon>Pseudomonadati</taxon>
        <taxon>Balneolota</taxon>
        <taxon>Balneolia</taxon>
        <taxon>Balneolales</taxon>
        <taxon>Balneolaceae</taxon>
        <taxon>Gracilimonas</taxon>
    </lineage>
</organism>
<dbReference type="Gene3D" id="2.40.30.10">
    <property type="entry name" value="Translation factors"/>
    <property type="match status" value="1"/>
</dbReference>
<dbReference type="GO" id="GO:0005525">
    <property type="term" value="F:GTP binding"/>
    <property type="evidence" value="ECO:0007669"/>
    <property type="project" value="UniProtKB-UniRule"/>
</dbReference>
<dbReference type="PROSITE" id="PS00301">
    <property type="entry name" value="G_TR_1"/>
    <property type="match status" value="1"/>
</dbReference>
<dbReference type="InterPro" id="IPR027417">
    <property type="entry name" value="P-loop_NTPase"/>
</dbReference>
<dbReference type="PRINTS" id="PR00315">
    <property type="entry name" value="ELONGATNFCT"/>
</dbReference>
<dbReference type="EMBL" id="FXTP01000029">
    <property type="protein sequence ID" value="SMO97855.1"/>
    <property type="molecule type" value="Genomic_DNA"/>
</dbReference>
<dbReference type="InterPro" id="IPR006298">
    <property type="entry name" value="BipA"/>
</dbReference>
<dbReference type="GO" id="GO:0003924">
    <property type="term" value="F:GTPase activity"/>
    <property type="evidence" value="ECO:0007669"/>
    <property type="project" value="UniProtKB-UniRule"/>
</dbReference>
<evidence type="ECO:0000259" key="4">
    <source>
        <dbReference type="PROSITE" id="PS51722"/>
    </source>
</evidence>
<dbReference type="Gene3D" id="2.40.50.250">
    <property type="entry name" value="bipa protein"/>
    <property type="match status" value="1"/>
</dbReference>
<dbReference type="SUPFAM" id="SSF50447">
    <property type="entry name" value="Translation proteins"/>
    <property type="match status" value="1"/>
</dbReference>
<dbReference type="RefSeq" id="WP_142456369.1">
    <property type="nucleotide sequence ID" value="NZ_FXTP01000029.1"/>
</dbReference>
<reference evidence="5 6" key="1">
    <citation type="submission" date="2017-05" db="EMBL/GenBank/DDBJ databases">
        <authorList>
            <person name="Varghese N."/>
            <person name="Submissions S."/>
        </authorList>
    </citation>
    <scope>NUCLEOTIDE SEQUENCE [LARGE SCALE GENOMIC DNA]</scope>
    <source>
        <strain evidence="5 6">DSM 21985</strain>
    </source>
</reference>
<keyword evidence="3" id="KW-0690">Ribosome biogenesis</keyword>
<dbReference type="FunFam" id="2.40.30.10:FF:000016">
    <property type="entry name" value="GTP-binding protein TypA"/>
    <property type="match status" value="1"/>
</dbReference>
<dbReference type="NCBIfam" id="TIGR01394">
    <property type="entry name" value="TypA_BipA"/>
    <property type="match status" value="1"/>
</dbReference>
<evidence type="ECO:0000313" key="5">
    <source>
        <dbReference type="EMBL" id="SMO97855.1"/>
    </source>
</evidence>
<dbReference type="PANTHER" id="PTHR42908">
    <property type="entry name" value="TRANSLATION ELONGATION FACTOR-RELATED"/>
    <property type="match status" value="1"/>
</dbReference>
<dbReference type="GO" id="GO:1990904">
    <property type="term" value="C:ribonucleoprotein complex"/>
    <property type="evidence" value="ECO:0007669"/>
    <property type="project" value="TreeGrafter"/>
</dbReference>
<keyword evidence="3" id="KW-0378">Hydrolase</keyword>
<dbReference type="FunFam" id="3.30.70.870:FF:000003">
    <property type="entry name" value="GTP-binding protein TypA"/>
    <property type="match status" value="1"/>
</dbReference>
<dbReference type="InterPro" id="IPR004161">
    <property type="entry name" value="EFTu-like_2"/>
</dbReference>
<keyword evidence="1 3" id="KW-0342">GTP-binding</keyword>
<dbReference type="FunFam" id="3.30.70.240:FF:000002">
    <property type="entry name" value="GTP-binding protein TypA"/>
    <property type="match status" value="1"/>
</dbReference>
<dbReference type="InterPro" id="IPR005225">
    <property type="entry name" value="Small_GTP-bd"/>
</dbReference>
<dbReference type="HAMAP" id="MF_00849">
    <property type="entry name" value="BipA"/>
    <property type="match status" value="1"/>
</dbReference>
<feature type="binding site" evidence="3">
    <location>
        <begin position="128"/>
        <end position="131"/>
    </location>
    <ligand>
        <name>GTP</name>
        <dbReference type="ChEBI" id="CHEBI:37565"/>
    </ligand>
</feature>
<comment type="subunit">
    <text evidence="3">Monomer.</text>
</comment>